<accession>A0A5B0DVQ0</accession>
<protein>
    <submittedName>
        <fullName evidence="1">DUF4054 domain-containing protein</fullName>
    </submittedName>
</protein>
<evidence type="ECO:0000313" key="2">
    <source>
        <dbReference type="Proteomes" id="UP000324738"/>
    </source>
</evidence>
<gene>
    <name evidence="1" type="ORF">FPY71_10080</name>
</gene>
<dbReference type="RefSeq" id="WP_149300127.1">
    <property type="nucleotide sequence ID" value="NZ_VTWH01000002.1"/>
</dbReference>
<comment type="caution">
    <text evidence="1">The sequence shown here is derived from an EMBL/GenBank/DDBJ whole genome shotgun (WGS) entry which is preliminary data.</text>
</comment>
<dbReference type="AlphaFoldDB" id="A0A5B0DVQ0"/>
<dbReference type="EMBL" id="VTWH01000002">
    <property type="protein sequence ID" value="KAA0970814.1"/>
    <property type="molecule type" value="Genomic_DNA"/>
</dbReference>
<keyword evidence="2" id="KW-1185">Reference proteome</keyword>
<dbReference type="Proteomes" id="UP000324738">
    <property type="component" value="Unassembled WGS sequence"/>
</dbReference>
<dbReference type="InterPro" id="IPR025127">
    <property type="entry name" value="DUF4054"/>
</dbReference>
<dbReference type="OrthoDB" id="8163736at2"/>
<dbReference type="Pfam" id="PF13262">
    <property type="entry name" value="DUF4054"/>
    <property type="match status" value="1"/>
</dbReference>
<organism evidence="1 2">
    <name type="scientific">Aureimonas fodinaquatilis</name>
    <dbReference type="NCBI Taxonomy" id="2565783"/>
    <lineage>
        <taxon>Bacteria</taxon>
        <taxon>Pseudomonadati</taxon>
        <taxon>Pseudomonadota</taxon>
        <taxon>Alphaproteobacteria</taxon>
        <taxon>Hyphomicrobiales</taxon>
        <taxon>Aurantimonadaceae</taxon>
        <taxon>Aureimonas</taxon>
    </lineage>
</organism>
<evidence type="ECO:0000313" key="1">
    <source>
        <dbReference type="EMBL" id="KAA0970814.1"/>
    </source>
</evidence>
<sequence length="136" mass="14863">MPYIIPTYEQFLTRYPRFATVCQDQIDAVMEEAVGVIGQPDHTRWVERDYQPAIMLLTAHLLTVEGMLPGNPGAVGGEYAGPITREKVGEVETTYGGAGAGSSGSDLYDPWGYSSTVYGRRFLLLMRANFAGPLVV</sequence>
<reference evidence="1 2" key="1">
    <citation type="submission" date="2019-08" db="EMBL/GenBank/DDBJ databases">
        <title>Aureimonas fodiniaquatilis sp. nov., isolated from a coal mine wastewater.</title>
        <authorList>
            <person name="Kim W."/>
        </authorList>
    </citation>
    <scope>NUCLEOTIDE SEQUENCE [LARGE SCALE GENOMIC DNA]</scope>
    <source>
        <strain evidence="1 2">CAU 1482</strain>
    </source>
</reference>
<proteinExistence type="predicted"/>
<name>A0A5B0DVQ0_9HYPH</name>